<gene>
    <name evidence="6" type="primary">argC</name>
    <name evidence="8" type="ORF">EV664_101390</name>
</gene>
<accession>A0A4R6FXX2</accession>
<dbReference type="SUPFAM" id="SSF51735">
    <property type="entry name" value="NAD(P)-binding Rossmann-fold domains"/>
    <property type="match status" value="1"/>
</dbReference>
<dbReference type="PANTHER" id="PTHR32338">
    <property type="entry name" value="N-ACETYL-GAMMA-GLUTAMYL-PHOSPHATE REDUCTASE, CHLOROPLASTIC-RELATED-RELATED"/>
    <property type="match status" value="1"/>
</dbReference>
<dbReference type="RefSeq" id="WP_133493988.1">
    <property type="nucleotide sequence ID" value="NZ_BMLU01000001.1"/>
</dbReference>
<dbReference type="CDD" id="cd17896">
    <property type="entry name" value="AGPR_2_N"/>
    <property type="match status" value="1"/>
</dbReference>
<dbReference type="InterPro" id="IPR000534">
    <property type="entry name" value="Semialdehyde_DH_NAD-bd"/>
</dbReference>
<dbReference type="GO" id="GO:0005737">
    <property type="term" value="C:cytoplasm"/>
    <property type="evidence" value="ECO:0007669"/>
    <property type="project" value="UniProtKB-SubCell"/>
</dbReference>
<keyword evidence="1 6" id="KW-0963">Cytoplasm</keyword>
<dbReference type="Gene3D" id="3.40.50.720">
    <property type="entry name" value="NAD(P)-binding Rossmann-like Domain"/>
    <property type="match status" value="1"/>
</dbReference>
<organism evidence="8 9">
    <name type="scientific">Stakelama pacifica</name>
    <dbReference type="NCBI Taxonomy" id="517720"/>
    <lineage>
        <taxon>Bacteria</taxon>
        <taxon>Pseudomonadati</taxon>
        <taxon>Pseudomonadota</taxon>
        <taxon>Alphaproteobacteria</taxon>
        <taxon>Sphingomonadales</taxon>
        <taxon>Sphingomonadaceae</taxon>
        <taxon>Stakelama</taxon>
    </lineage>
</organism>
<dbReference type="AlphaFoldDB" id="A0A4R6FXX2"/>
<dbReference type="EC" id="1.2.1.38" evidence="6"/>
<comment type="subcellular location">
    <subcellularLocation>
        <location evidence="6">Cytoplasm</location>
    </subcellularLocation>
</comment>
<comment type="function">
    <text evidence="6">Catalyzes the NADPH-dependent reduction of N-acetyl-5-glutamyl phosphate to yield N-acetyl-L-glutamate 5-semialdehyde.</text>
</comment>
<dbReference type="CDD" id="cd23935">
    <property type="entry name" value="AGPR_2_C"/>
    <property type="match status" value="1"/>
</dbReference>
<dbReference type="Pfam" id="PF01118">
    <property type="entry name" value="Semialdhyde_dh"/>
    <property type="match status" value="1"/>
</dbReference>
<dbReference type="OrthoDB" id="9801289at2"/>
<proteinExistence type="inferred from homology"/>
<comment type="pathway">
    <text evidence="6">Amino-acid biosynthesis; L-arginine biosynthesis; N(2)-acetyl-L-ornithine from L-glutamate: step 3/4.</text>
</comment>
<evidence type="ECO:0000313" key="9">
    <source>
        <dbReference type="Proteomes" id="UP000295493"/>
    </source>
</evidence>
<comment type="similarity">
    <text evidence="6">Belongs to the NAGSA dehydrogenase family. Type 2 subfamily.</text>
</comment>
<feature type="domain" description="Semialdehyde dehydrogenase NAD-binding" evidence="7">
    <location>
        <begin position="4"/>
        <end position="105"/>
    </location>
</feature>
<protein>
    <recommendedName>
        <fullName evidence="6">N-acetyl-gamma-glutamyl-phosphate reductase</fullName>
        <shortName evidence="6">AGPR</shortName>
        <ecNumber evidence="6">1.2.1.38</ecNumber>
    </recommendedName>
    <alternativeName>
        <fullName evidence="6">N-acetyl-glutamate semialdehyde dehydrogenase</fullName>
        <shortName evidence="6">NAGSA dehydrogenase</shortName>
    </alternativeName>
</protein>
<dbReference type="EMBL" id="SNWD01000001">
    <property type="protein sequence ID" value="TDN86813.1"/>
    <property type="molecule type" value="Genomic_DNA"/>
</dbReference>
<evidence type="ECO:0000256" key="2">
    <source>
        <dbReference type="ARBA" id="ARBA00022571"/>
    </source>
</evidence>
<keyword evidence="2 6" id="KW-0055">Arginine biosynthesis</keyword>
<name>A0A4R6FXX2_9SPHN</name>
<dbReference type="Pfam" id="PF22698">
    <property type="entry name" value="Semialdhyde_dhC_1"/>
    <property type="match status" value="1"/>
</dbReference>
<dbReference type="InterPro" id="IPR050085">
    <property type="entry name" value="AGPR"/>
</dbReference>
<keyword evidence="4 6" id="KW-0521">NADP</keyword>
<evidence type="ECO:0000256" key="5">
    <source>
        <dbReference type="ARBA" id="ARBA00023002"/>
    </source>
</evidence>
<comment type="catalytic activity">
    <reaction evidence="6">
        <text>N-acetyl-L-glutamate 5-semialdehyde + phosphate + NADP(+) = N-acetyl-L-glutamyl 5-phosphate + NADPH + H(+)</text>
        <dbReference type="Rhea" id="RHEA:21588"/>
        <dbReference type="ChEBI" id="CHEBI:15378"/>
        <dbReference type="ChEBI" id="CHEBI:29123"/>
        <dbReference type="ChEBI" id="CHEBI:43474"/>
        <dbReference type="ChEBI" id="CHEBI:57783"/>
        <dbReference type="ChEBI" id="CHEBI:57936"/>
        <dbReference type="ChEBI" id="CHEBI:58349"/>
        <dbReference type="EC" id="1.2.1.38"/>
    </reaction>
</comment>
<dbReference type="InterPro" id="IPR010136">
    <property type="entry name" value="AGPR_type-2"/>
</dbReference>
<evidence type="ECO:0000256" key="6">
    <source>
        <dbReference type="HAMAP-Rule" id="MF_01110"/>
    </source>
</evidence>
<dbReference type="NCBIfam" id="TIGR01851">
    <property type="entry name" value="argC_other"/>
    <property type="match status" value="1"/>
</dbReference>
<dbReference type="Gene3D" id="3.30.360.10">
    <property type="entry name" value="Dihydrodipicolinate Reductase, domain 2"/>
    <property type="match status" value="1"/>
</dbReference>
<keyword evidence="9" id="KW-1185">Reference proteome</keyword>
<dbReference type="GO" id="GO:0003942">
    <property type="term" value="F:N-acetyl-gamma-glutamyl-phosphate reductase activity"/>
    <property type="evidence" value="ECO:0007669"/>
    <property type="project" value="UniProtKB-UniRule"/>
</dbReference>
<reference evidence="8 9" key="1">
    <citation type="submission" date="2019-03" db="EMBL/GenBank/DDBJ databases">
        <title>Genomic Encyclopedia of Type Strains, Phase IV (KMG-IV): sequencing the most valuable type-strain genomes for metagenomic binning, comparative biology and taxonomic classification.</title>
        <authorList>
            <person name="Goeker M."/>
        </authorList>
    </citation>
    <scope>NUCLEOTIDE SEQUENCE [LARGE SCALE GENOMIC DNA]</scope>
    <source>
        <strain evidence="8 9">DSM 25059</strain>
    </source>
</reference>
<evidence type="ECO:0000256" key="3">
    <source>
        <dbReference type="ARBA" id="ARBA00022605"/>
    </source>
</evidence>
<evidence type="ECO:0000256" key="4">
    <source>
        <dbReference type="ARBA" id="ARBA00022857"/>
    </source>
</evidence>
<dbReference type="SUPFAM" id="SSF55347">
    <property type="entry name" value="Glyceraldehyde-3-phosphate dehydrogenase-like, C-terminal domain"/>
    <property type="match status" value="1"/>
</dbReference>
<feature type="active site" evidence="6">
    <location>
        <position position="116"/>
    </location>
</feature>
<dbReference type="GO" id="GO:0051287">
    <property type="term" value="F:NAD binding"/>
    <property type="evidence" value="ECO:0007669"/>
    <property type="project" value="InterPro"/>
</dbReference>
<keyword evidence="5 6" id="KW-0560">Oxidoreductase</keyword>
<comment type="caution">
    <text evidence="8">The sequence shown here is derived from an EMBL/GenBank/DDBJ whole genome shotgun (WGS) entry which is preliminary data.</text>
</comment>
<evidence type="ECO:0000256" key="1">
    <source>
        <dbReference type="ARBA" id="ARBA00022490"/>
    </source>
</evidence>
<dbReference type="Proteomes" id="UP000295493">
    <property type="component" value="Unassembled WGS sequence"/>
</dbReference>
<sequence length="313" mass="33113">MTKTVFVDGAAGTTGLEIRQRLSASDAFTLVTLDEAQRKDAGARREALNDADFVILCLPDDAAREAVTLIDNPRTRVIDASSAHRVAEGWVYGLPELEPGQQDQIAGAARVTNPGCWPTGFLLLIRPLVRAGLVPHDWPLVYGGASGYSGGGKAMIAAFEGDGEDKDPTAYRAYGFGMAHKHLPEMQKHARIASPPLFLPAVARTYRGMLSEIGLPLHALPRKPSVAALDSALRDAYRECALVRVTEGAEAALVRIEDDAGTDRITLRVSGNGETGQARLTATYDNLGKGAAGAAVQNLNIMAGSDPVSGLTV</sequence>
<evidence type="ECO:0000313" key="8">
    <source>
        <dbReference type="EMBL" id="TDN86813.1"/>
    </source>
</evidence>
<dbReference type="PANTHER" id="PTHR32338:SF10">
    <property type="entry name" value="N-ACETYL-GAMMA-GLUTAMYL-PHOSPHATE REDUCTASE, CHLOROPLASTIC-RELATED"/>
    <property type="match status" value="1"/>
</dbReference>
<dbReference type="SMART" id="SM00859">
    <property type="entry name" value="Semialdhyde_dh"/>
    <property type="match status" value="1"/>
</dbReference>
<keyword evidence="3 6" id="KW-0028">Amino-acid biosynthesis</keyword>
<dbReference type="InterPro" id="IPR036291">
    <property type="entry name" value="NAD(P)-bd_dom_sf"/>
</dbReference>
<dbReference type="HAMAP" id="MF_01110">
    <property type="entry name" value="ArgC_type2"/>
    <property type="match status" value="1"/>
</dbReference>
<dbReference type="UniPathway" id="UPA00068">
    <property type="reaction ID" value="UER00108"/>
</dbReference>
<dbReference type="GO" id="GO:0006526">
    <property type="term" value="P:L-arginine biosynthetic process"/>
    <property type="evidence" value="ECO:0007669"/>
    <property type="project" value="UniProtKB-UniRule"/>
</dbReference>
<dbReference type="InterPro" id="IPR058924">
    <property type="entry name" value="AGPR_dimerisation_dom"/>
</dbReference>
<evidence type="ECO:0000259" key="7">
    <source>
        <dbReference type="SMART" id="SM00859"/>
    </source>
</evidence>